<evidence type="ECO:0000313" key="5">
    <source>
        <dbReference type="Proteomes" id="UP000318359"/>
    </source>
</evidence>
<sequence>MNNIVFITGASRGIGLAIANLFNKNGYDVIGSARNHFEFNPVNKDSLMLPVQLDITNRESISKFIKDLKQKDLIPNIIINNAGITSDQLFMRMSDDSWDSVINTNLTGVFNISKAFMKNLIKAKSGRIINISSVSGLMGNPGQVNYSSAKAALGGFTKSLAKEVGSRNITVNSIAPGFIDTDMTSDFTDDAIDTIIKDIPLQKFGHVDDVASLALFLASDKASYITGQTISVDGGLFMY</sequence>
<dbReference type="PRINTS" id="PR00081">
    <property type="entry name" value="GDHRDH"/>
</dbReference>
<dbReference type="GO" id="GO:0016491">
    <property type="term" value="F:oxidoreductase activity"/>
    <property type="evidence" value="ECO:0007669"/>
    <property type="project" value="UniProtKB-KW"/>
</dbReference>
<name>A0A520M4L7_9GAMM</name>
<dbReference type="SUPFAM" id="SSF51735">
    <property type="entry name" value="NAD(P)-binding Rossmann-fold domains"/>
    <property type="match status" value="1"/>
</dbReference>
<protein>
    <submittedName>
        <fullName evidence="4">Beta-ketoacyl-ACP reductase</fullName>
    </submittedName>
</protein>
<reference evidence="4 5" key="1">
    <citation type="submission" date="2019-02" db="EMBL/GenBank/DDBJ databases">
        <title>Prokaryotic population dynamics and viral predation in marine succession experiment using metagenomics: the confinement effect.</title>
        <authorList>
            <person name="Haro-Moreno J.M."/>
            <person name="Rodriguez-Valera F."/>
            <person name="Lopez-Perez M."/>
        </authorList>
    </citation>
    <scope>NUCLEOTIDE SEQUENCE [LARGE SCALE GENOMIC DNA]</scope>
    <source>
        <strain evidence="4">MED-G167</strain>
    </source>
</reference>
<comment type="similarity">
    <text evidence="1">Belongs to the short-chain dehydrogenases/reductases (SDR) family.</text>
</comment>
<accession>A0A520M4L7</accession>
<organism evidence="4 5">
    <name type="scientific">SAR86 cluster bacterium</name>
    <dbReference type="NCBI Taxonomy" id="2030880"/>
    <lineage>
        <taxon>Bacteria</taxon>
        <taxon>Pseudomonadati</taxon>
        <taxon>Pseudomonadota</taxon>
        <taxon>Gammaproteobacteria</taxon>
        <taxon>SAR86 cluster</taxon>
    </lineage>
</organism>
<comment type="caution">
    <text evidence="4">The sequence shown here is derived from an EMBL/GenBank/DDBJ whole genome shotgun (WGS) entry which is preliminary data.</text>
</comment>
<dbReference type="Pfam" id="PF13561">
    <property type="entry name" value="adh_short_C2"/>
    <property type="match status" value="1"/>
</dbReference>
<dbReference type="FunFam" id="3.40.50.720:FF:000173">
    <property type="entry name" value="3-oxoacyl-[acyl-carrier protein] reductase"/>
    <property type="match status" value="1"/>
</dbReference>
<dbReference type="GO" id="GO:0032787">
    <property type="term" value="P:monocarboxylic acid metabolic process"/>
    <property type="evidence" value="ECO:0007669"/>
    <property type="project" value="UniProtKB-ARBA"/>
</dbReference>
<dbReference type="InterPro" id="IPR020904">
    <property type="entry name" value="Sc_DH/Rdtase_CS"/>
</dbReference>
<dbReference type="Proteomes" id="UP000318359">
    <property type="component" value="Unassembled WGS sequence"/>
</dbReference>
<dbReference type="PRINTS" id="PR00080">
    <property type="entry name" value="SDRFAMILY"/>
</dbReference>
<dbReference type="InterPro" id="IPR050259">
    <property type="entry name" value="SDR"/>
</dbReference>
<feature type="domain" description="Ketoreductase" evidence="3">
    <location>
        <begin position="3"/>
        <end position="177"/>
    </location>
</feature>
<dbReference type="NCBIfam" id="NF009466">
    <property type="entry name" value="PRK12826.1-2"/>
    <property type="match status" value="1"/>
</dbReference>
<dbReference type="InterPro" id="IPR036291">
    <property type="entry name" value="NAD(P)-bd_dom_sf"/>
</dbReference>
<dbReference type="PROSITE" id="PS00061">
    <property type="entry name" value="ADH_SHORT"/>
    <property type="match status" value="1"/>
</dbReference>
<dbReference type="EMBL" id="SHBM01000056">
    <property type="protein sequence ID" value="RZO16148.1"/>
    <property type="molecule type" value="Genomic_DNA"/>
</dbReference>
<dbReference type="AlphaFoldDB" id="A0A520M4L7"/>
<dbReference type="CDD" id="cd05333">
    <property type="entry name" value="BKR_SDR_c"/>
    <property type="match status" value="1"/>
</dbReference>
<dbReference type="SMART" id="SM00822">
    <property type="entry name" value="PKS_KR"/>
    <property type="match status" value="1"/>
</dbReference>
<evidence type="ECO:0000256" key="2">
    <source>
        <dbReference type="ARBA" id="ARBA00023002"/>
    </source>
</evidence>
<proteinExistence type="inferred from homology"/>
<dbReference type="InterPro" id="IPR002347">
    <property type="entry name" value="SDR_fam"/>
</dbReference>
<keyword evidence="2" id="KW-0560">Oxidoreductase</keyword>
<dbReference type="Gene3D" id="3.40.50.720">
    <property type="entry name" value="NAD(P)-binding Rossmann-like Domain"/>
    <property type="match status" value="1"/>
</dbReference>
<dbReference type="PANTHER" id="PTHR42879">
    <property type="entry name" value="3-OXOACYL-(ACYL-CARRIER-PROTEIN) REDUCTASE"/>
    <property type="match status" value="1"/>
</dbReference>
<gene>
    <name evidence="4" type="ORF">EVB00_03325</name>
</gene>
<dbReference type="InterPro" id="IPR057326">
    <property type="entry name" value="KR_dom"/>
</dbReference>
<dbReference type="PANTHER" id="PTHR42879:SF2">
    <property type="entry name" value="3-OXOACYL-[ACYL-CARRIER-PROTEIN] REDUCTASE FABG"/>
    <property type="match status" value="1"/>
</dbReference>
<evidence type="ECO:0000256" key="1">
    <source>
        <dbReference type="ARBA" id="ARBA00006484"/>
    </source>
</evidence>
<evidence type="ECO:0000259" key="3">
    <source>
        <dbReference type="SMART" id="SM00822"/>
    </source>
</evidence>
<evidence type="ECO:0000313" key="4">
    <source>
        <dbReference type="EMBL" id="RZO16148.1"/>
    </source>
</evidence>